<name>A0A9W7ESX8_9STRA</name>
<sequence length="606" mass="67373">MIFKMSTYVLLLGIIFITGSLAVQEESSEFALAQRERRVKDVRLAMDDGTKLWTRIVLPRGSSFDDPTANITAVMDRSPYGYWGIESLTDLYIPKGFAAVCQDMRGTKRSGGRFSIWHSDADDGARTIQWVSEQIWSSGSILSFGASADGLASFTLLDTHPEELDAQFIIWSSAQGYPIIFPGGAYRHSLADSWMADTVRTWESDRCIDEVKANEQPGDWWEPLNMTARHDDFKVVKWPTLLWAGWYDIFLVGQMIAYDGYKNHADPANLNDVKIFVDPLGHCQEGAAEFPTNTVAGRSALPLLMSYELYMSTVTGQPFGNATTEFMPYRHDVKDVTFYVLGALEDDASGNYWTTMDNFPEFVATKFFLGEDGVLKQNSGEGTGRTYKADPADPVPSLGGSNLFLACGPYDQSPNLDRSDVLTYTTEPFDAAMALTGPLTAHLSVTSDVVDTDFYVKIMDVYPTGEHKLIQEGAVRMRNTIFEDMKEGETYEVDVDMWNTSYVFSAGHSIGVTVASSNYPRFSNNPHNGLSLLDPNLFNQNYTATNGVLSSSYVTLPVVSLDQLPRSHVIEEINEKFADYASYGVDLAEKAKQGFAFAAENQEIRD</sequence>
<evidence type="ECO:0000313" key="4">
    <source>
        <dbReference type="EMBL" id="GMH89552.1"/>
    </source>
</evidence>
<evidence type="ECO:0000256" key="1">
    <source>
        <dbReference type="ARBA" id="ARBA00022801"/>
    </source>
</evidence>
<dbReference type="NCBIfam" id="TIGR00976">
    <property type="entry name" value="CocE_NonD"/>
    <property type="match status" value="1"/>
</dbReference>
<dbReference type="GO" id="GO:0008239">
    <property type="term" value="F:dipeptidyl-peptidase activity"/>
    <property type="evidence" value="ECO:0007669"/>
    <property type="project" value="InterPro"/>
</dbReference>
<proteinExistence type="predicted"/>
<dbReference type="InterPro" id="IPR029058">
    <property type="entry name" value="AB_hydrolase_fold"/>
</dbReference>
<dbReference type="EMBL" id="BRXX01000096">
    <property type="protein sequence ID" value="GMH89552.1"/>
    <property type="molecule type" value="Genomic_DNA"/>
</dbReference>
<keyword evidence="1" id="KW-0378">Hydrolase</keyword>
<dbReference type="SMART" id="SM00939">
    <property type="entry name" value="PepX_C"/>
    <property type="match status" value="1"/>
</dbReference>
<feature type="chain" id="PRO_5040931735" description="Xaa-Pro dipeptidyl-peptidase C-terminal domain-containing protein" evidence="2">
    <location>
        <begin position="23"/>
        <end position="606"/>
    </location>
</feature>
<keyword evidence="2" id="KW-0732">Signal</keyword>
<dbReference type="InterPro" id="IPR013736">
    <property type="entry name" value="Xaa-Pro_dipept_C"/>
</dbReference>
<evidence type="ECO:0000313" key="5">
    <source>
        <dbReference type="Proteomes" id="UP001165160"/>
    </source>
</evidence>
<feature type="signal peptide" evidence="2">
    <location>
        <begin position="1"/>
        <end position="22"/>
    </location>
</feature>
<dbReference type="AlphaFoldDB" id="A0A9W7ESX8"/>
<protein>
    <recommendedName>
        <fullName evidence="3">Xaa-Pro dipeptidyl-peptidase C-terminal domain-containing protein</fullName>
    </recommendedName>
</protein>
<organism evidence="4 5">
    <name type="scientific">Triparma verrucosa</name>
    <dbReference type="NCBI Taxonomy" id="1606542"/>
    <lineage>
        <taxon>Eukaryota</taxon>
        <taxon>Sar</taxon>
        <taxon>Stramenopiles</taxon>
        <taxon>Ochrophyta</taxon>
        <taxon>Bolidophyceae</taxon>
        <taxon>Parmales</taxon>
        <taxon>Triparmaceae</taxon>
        <taxon>Triparma</taxon>
    </lineage>
</organism>
<dbReference type="Proteomes" id="UP001165160">
    <property type="component" value="Unassembled WGS sequence"/>
</dbReference>
<dbReference type="Gene3D" id="2.60.120.260">
    <property type="entry name" value="Galactose-binding domain-like"/>
    <property type="match status" value="1"/>
</dbReference>
<dbReference type="SUPFAM" id="SSF53474">
    <property type="entry name" value="alpha/beta-Hydrolases"/>
    <property type="match status" value="1"/>
</dbReference>
<dbReference type="Pfam" id="PF02129">
    <property type="entry name" value="Peptidase_S15"/>
    <property type="match status" value="1"/>
</dbReference>
<feature type="domain" description="Xaa-Pro dipeptidyl-peptidase C-terminal" evidence="3">
    <location>
        <begin position="329"/>
        <end position="555"/>
    </location>
</feature>
<dbReference type="InterPro" id="IPR005674">
    <property type="entry name" value="CocE/Ser_esterase"/>
</dbReference>
<dbReference type="Pfam" id="PF08530">
    <property type="entry name" value="PepX_C"/>
    <property type="match status" value="1"/>
</dbReference>
<dbReference type="InterPro" id="IPR008979">
    <property type="entry name" value="Galactose-bd-like_sf"/>
</dbReference>
<dbReference type="InterPro" id="IPR000383">
    <property type="entry name" value="Xaa-Pro-like_dom"/>
</dbReference>
<dbReference type="Gene3D" id="3.40.50.1820">
    <property type="entry name" value="alpha/beta hydrolase"/>
    <property type="match status" value="1"/>
</dbReference>
<gene>
    <name evidence="4" type="ORF">TrVE_jg6207</name>
</gene>
<evidence type="ECO:0000259" key="3">
    <source>
        <dbReference type="SMART" id="SM00939"/>
    </source>
</evidence>
<comment type="caution">
    <text evidence="4">The sequence shown here is derived from an EMBL/GenBank/DDBJ whole genome shotgun (WGS) entry which is preliminary data.</text>
</comment>
<reference evidence="5" key="1">
    <citation type="journal article" date="2023" name="Commun. Biol.">
        <title>Genome analysis of Parmales, the sister group of diatoms, reveals the evolutionary specialization of diatoms from phago-mixotrophs to photoautotrophs.</title>
        <authorList>
            <person name="Ban H."/>
            <person name="Sato S."/>
            <person name="Yoshikawa S."/>
            <person name="Yamada K."/>
            <person name="Nakamura Y."/>
            <person name="Ichinomiya M."/>
            <person name="Sato N."/>
            <person name="Blanc-Mathieu R."/>
            <person name="Endo H."/>
            <person name="Kuwata A."/>
            <person name="Ogata H."/>
        </authorList>
    </citation>
    <scope>NUCLEOTIDE SEQUENCE [LARGE SCALE GENOMIC DNA]</scope>
    <source>
        <strain evidence="5">NIES 3699</strain>
    </source>
</reference>
<evidence type="ECO:0000256" key="2">
    <source>
        <dbReference type="SAM" id="SignalP"/>
    </source>
</evidence>
<accession>A0A9W7ESX8</accession>
<keyword evidence="5" id="KW-1185">Reference proteome</keyword>
<dbReference type="SUPFAM" id="SSF49785">
    <property type="entry name" value="Galactose-binding domain-like"/>
    <property type="match status" value="1"/>
</dbReference>